<dbReference type="InterPro" id="IPR007374">
    <property type="entry name" value="ASCH_domain"/>
</dbReference>
<dbReference type="SMART" id="SM01022">
    <property type="entry name" value="ASCH"/>
    <property type="match status" value="1"/>
</dbReference>
<evidence type="ECO:0000259" key="1">
    <source>
        <dbReference type="SMART" id="SM01022"/>
    </source>
</evidence>
<evidence type="ECO:0000313" key="3">
    <source>
        <dbReference type="Proteomes" id="UP000233727"/>
    </source>
</evidence>
<comment type="caution">
    <text evidence="2">The sequence shown here is derived from an EMBL/GenBank/DDBJ whole genome shotgun (WGS) entry which is preliminary data.</text>
</comment>
<organism evidence="2 3">
    <name type="scientific">Bifidobacterium thermophilum</name>
    <dbReference type="NCBI Taxonomy" id="33905"/>
    <lineage>
        <taxon>Bacteria</taxon>
        <taxon>Bacillati</taxon>
        <taxon>Actinomycetota</taxon>
        <taxon>Actinomycetes</taxon>
        <taxon>Bifidobacteriales</taxon>
        <taxon>Bifidobacteriaceae</taxon>
        <taxon>Bifidobacterium</taxon>
    </lineage>
</organism>
<proteinExistence type="predicted"/>
<dbReference type="SUPFAM" id="SSF88697">
    <property type="entry name" value="PUA domain-like"/>
    <property type="match status" value="1"/>
</dbReference>
<gene>
    <name evidence="2" type="ORF">CQR47_1794</name>
</gene>
<dbReference type="Proteomes" id="UP000233727">
    <property type="component" value="Unassembled WGS sequence"/>
</dbReference>
<evidence type="ECO:0000313" key="2">
    <source>
        <dbReference type="EMBL" id="PKU88445.1"/>
    </source>
</evidence>
<protein>
    <submittedName>
        <fullName evidence="2">Phage associated protein</fullName>
    </submittedName>
</protein>
<name>A0A2N3QEA4_9BIFI</name>
<sequence length="136" mass="15240">MKALVSIRPEYVERILSGEKAYEYRRRIFKRPEVDTLVIYATMPVGKVVAEANITGVLESSPEDIWERTGRHAGISEGRFKAYFHGCGTAYAIGLGDVYAFARPLTLAEYAPGIVRAPQSFVYIHEDVRRPDTASD</sequence>
<dbReference type="InterPro" id="IPR015947">
    <property type="entry name" value="PUA-like_sf"/>
</dbReference>
<dbReference type="RefSeq" id="WP_101455443.1">
    <property type="nucleotide sequence ID" value="NZ_PCGY01000024.1"/>
</dbReference>
<feature type="domain" description="ASCH" evidence="1">
    <location>
        <begin position="5"/>
        <end position="99"/>
    </location>
</feature>
<dbReference type="Pfam" id="PF04266">
    <property type="entry name" value="ASCH"/>
    <property type="match status" value="1"/>
</dbReference>
<reference evidence="2 3" key="1">
    <citation type="submission" date="2017-10" db="EMBL/GenBank/DDBJ databases">
        <title>Bifidobacterium genomics.</title>
        <authorList>
            <person name="Lugli G.A."/>
            <person name="Milani C."/>
            <person name="Mancabelli L."/>
        </authorList>
    </citation>
    <scope>NUCLEOTIDE SEQUENCE [LARGE SCALE GENOMIC DNA]</scope>
    <source>
        <strain evidence="2 3">1542B</strain>
    </source>
</reference>
<accession>A0A2N3QEA4</accession>
<dbReference type="AlphaFoldDB" id="A0A2N3QEA4"/>
<dbReference type="Gene3D" id="2.30.130.30">
    <property type="entry name" value="Hypothetical protein"/>
    <property type="match status" value="1"/>
</dbReference>
<dbReference type="EMBL" id="PCGY01000024">
    <property type="protein sequence ID" value="PKU88445.1"/>
    <property type="molecule type" value="Genomic_DNA"/>
</dbReference>